<evidence type="ECO:0000313" key="17">
    <source>
        <dbReference type="Proteomes" id="UP000441208"/>
    </source>
</evidence>
<evidence type="ECO:0000313" key="8">
    <source>
        <dbReference type="EMBL" id="KAE9224121.1"/>
    </source>
</evidence>
<dbReference type="Proteomes" id="UP000437068">
    <property type="component" value="Unassembled WGS sequence"/>
</dbReference>
<gene>
    <name evidence="10" type="ORF">PF001_g12497</name>
    <name evidence="9" type="ORF">PF002_g13758</name>
    <name evidence="8" type="ORF">PF004_g12315</name>
    <name evidence="7" type="ORF">PF005_g13170</name>
    <name evidence="6" type="ORF">PF006_g12305</name>
    <name evidence="5" type="ORF">PF007_g13441</name>
    <name evidence="11" type="ORF">PF008_g12421</name>
    <name evidence="2" type="ORF">PF009_g13498</name>
    <name evidence="4" type="ORF">PF010_g12754</name>
    <name evidence="3" type="ORF">PF011_g12056</name>
</gene>
<organism evidence="3 18">
    <name type="scientific">Phytophthora fragariae</name>
    <dbReference type="NCBI Taxonomy" id="53985"/>
    <lineage>
        <taxon>Eukaryota</taxon>
        <taxon>Sar</taxon>
        <taxon>Stramenopiles</taxon>
        <taxon>Oomycota</taxon>
        <taxon>Peronosporomycetes</taxon>
        <taxon>Peronosporales</taxon>
        <taxon>Peronosporaceae</taxon>
        <taxon>Phytophthora</taxon>
    </lineage>
</organism>
<evidence type="ECO:0000313" key="19">
    <source>
        <dbReference type="Proteomes" id="UP000476176"/>
    </source>
</evidence>
<dbReference type="Proteomes" id="UP000460718">
    <property type="component" value="Unassembled WGS sequence"/>
</dbReference>
<keyword evidence="1" id="KW-0472">Membrane</keyword>
<dbReference type="EMBL" id="QXGC01000699">
    <property type="protein sequence ID" value="KAE9224121.1"/>
    <property type="molecule type" value="Genomic_DNA"/>
</dbReference>
<evidence type="ECO:0000313" key="2">
    <source>
        <dbReference type="EMBL" id="KAE8936586.1"/>
    </source>
</evidence>
<accession>A0A6A3KDC0</accession>
<dbReference type="Proteomes" id="UP000440732">
    <property type="component" value="Unassembled WGS sequence"/>
</dbReference>
<reference evidence="18 19" key="1">
    <citation type="submission" date="2018-09" db="EMBL/GenBank/DDBJ databases">
        <title>Genomic investigation of the strawberry pathogen Phytophthora fragariae indicates pathogenicity is determined by transcriptional variation in three key races.</title>
        <authorList>
            <person name="Adams T.M."/>
            <person name="Armitage A.D."/>
            <person name="Sobczyk M.K."/>
            <person name="Bates H.J."/>
            <person name="Dunwell J.M."/>
            <person name="Nellist C.F."/>
            <person name="Harrison R.J."/>
        </authorList>
    </citation>
    <scope>NUCLEOTIDE SEQUENCE [LARGE SCALE GENOMIC DNA]</scope>
    <source>
        <strain evidence="10 14">A4</strain>
        <strain evidence="9 15">BC-1</strain>
        <strain evidence="8 19">BC-23</strain>
        <strain evidence="7 13">NOV-27</strain>
        <strain evidence="6 16">NOV-5</strain>
        <strain evidence="5 17">NOV-71</strain>
        <strain evidence="11 20">NOV-77</strain>
        <strain evidence="2 12">NOV-9</strain>
        <strain evidence="4 21">ONT-3</strain>
        <strain evidence="3 18">SCRP245</strain>
    </source>
</reference>
<dbReference type="Proteomes" id="UP000429523">
    <property type="component" value="Unassembled WGS sequence"/>
</dbReference>
<evidence type="ECO:0000313" key="21">
    <source>
        <dbReference type="Proteomes" id="UP000488956"/>
    </source>
</evidence>
<keyword evidence="13" id="KW-1185">Reference proteome</keyword>
<evidence type="ECO:0000313" key="3">
    <source>
        <dbReference type="EMBL" id="KAE9005406.1"/>
    </source>
</evidence>
<comment type="caution">
    <text evidence="3">The sequence shown here is derived from an EMBL/GenBank/DDBJ whole genome shotgun (WGS) entry which is preliminary data.</text>
</comment>
<dbReference type="EMBL" id="QXFW01000687">
    <property type="protein sequence ID" value="KAE9005406.1"/>
    <property type="molecule type" value="Genomic_DNA"/>
</dbReference>
<evidence type="ECO:0000313" key="4">
    <source>
        <dbReference type="EMBL" id="KAE9106081.1"/>
    </source>
</evidence>
<dbReference type="EMBL" id="QXGB01000720">
    <property type="protein sequence ID" value="KAE9206041.1"/>
    <property type="molecule type" value="Genomic_DNA"/>
</dbReference>
<evidence type="ECO:0000313" key="10">
    <source>
        <dbReference type="EMBL" id="KAE9305672.1"/>
    </source>
</evidence>
<proteinExistence type="predicted"/>
<evidence type="ECO:0000313" key="7">
    <source>
        <dbReference type="EMBL" id="KAE9206041.1"/>
    </source>
</evidence>
<keyword evidence="1" id="KW-0812">Transmembrane</keyword>
<evidence type="ECO:0000313" key="13">
    <source>
        <dbReference type="Proteomes" id="UP000433483"/>
    </source>
</evidence>
<dbReference type="EMBL" id="QXFY01000697">
    <property type="protein sequence ID" value="KAE9337665.1"/>
    <property type="molecule type" value="Genomic_DNA"/>
</dbReference>
<dbReference type="EMBL" id="QXGA01000685">
    <property type="protein sequence ID" value="KAE9142598.1"/>
    <property type="molecule type" value="Genomic_DNA"/>
</dbReference>
<dbReference type="EMBL" id="QXFX01000722">
    <property type="protein sequence ID" value="KAE9106081.1"/>
    <property type="molecule type" value="Genomic_DNA"/>
</dbReference>
<evidence type="ECO:0000313" key="11">
    <source>
        <dbReference type="EMBL" id="KAE9337665.1"/>
    </source>
</evidence>
<evidence type="ECO:0000313" key="6">
    <source>
        <dbReference type="EMBL" id="KAE9142598.1"/>
    </source>
</evidence>
<sequence length="83" mass="9009">MRSMLVFGSVLGGAMGMEDSRDIVAVRQQLDLKHKSGGMDPSCTWSVCDGLLIGFGIGSLVFCSYRHFIIGTIGRDRSLRLGK</sequence>
<dbReference type="Proteomes" id="UP000441208">
    <property type="component" value="Unassembled WGS sequence"/>
</dbReference>
<feature type="transmembrane region" description="Helical" evidence="1">
    <location>
        <begin position="44"/>
        <end position="65"/>
    </location>
</feature>
<dbReference type="EMBL" id="QXGF01000706">
    <property type="protein sequence ID" value="KAE8936586.1"/>
    <property type="molecule type" value="Genomic_DNA"/>
</dbReference>
<evidence type="ECO:0000256" key="1">
    <source>
        <dbReference type="SAM" id="Phobius"/>
    </source>
</evidence>
<evidence type="ECO:0000313" key="14">
    <source>
        <dbReference type="Proteomes" id="UP000437068"/>
    </source>
</evidence>
<dbReference type="Proteomes" id="UP000476176">
    <property type="component" value="Unassembled WGS sequence"/>
</dbReference>
<dbReference type="Proteomes" id="UP000486351">
    <property type="component" value="Unassembled WGS sequence"/>
</dbReference>
<evidence type="ECO:0000313" key="18">
    <source>
        <dbReference type="Proteomes" id="UP000460718"/>
    </source>
</evidence>
<dbReference type="EMBL" id="QXGD01000709">
    <property type="protein sequence ID" value="KAE9227692.1"/>
    <property type="molecule type" value="Genomic_DNA"/>
</dbReference>
<evidence type="ECO:0000313" key="20">
    <source>
        <dbReference type="Proteomes" id="UP000486351"/>
    </source>
</evidence>
<dbReference type="AlphaFoldDB" id="A0A6A3KDC0"/>
<dbReference type="Proteomes" id="UP000433483">
    <property type="component" value="Unassembled WGS sequence"/>
</dbReference>
<name>A0A6A3KDC0_9STRA</name>
<evidence type="ECO:0000313" key="15">
    <source>
        <dbReference type="Proteomes" id="UP000440367"/>
    </source>
</evidence>
<dbReference type="Proteomes" id="UP000440367">
    <property type="component" value="Unassembled WGS sequence"/>
</dbReference>
<evidence type="ECO:0000313" key="12">
    <source>
        <dbReference type="Proteomes" id="UP000429523"/>
    </source>
</evidence>
<evidence type="ECO:0000313" key="16">
    <source>
        <dbReference type="Proteomes" id="UP000440732"/>
    </source>
</evidence>
<protein>
    <submittedName>
        <fullName evidence="3">Uncharacterized protein</fullName>
    </submittedName>
</protein>
<evidence type="ECO:0000313" key="5">
    <source>
        <dbReference type="EMBL" id="KAE9106320.1"/>
    </source>
</evidence>
<dbReference type="EMBL" id="QXFZ01000740">
    <property type="protein sequence ID" value="KAE9106320.1"/>
    <property type="molecule type" value="Genomic_DNA"/>
</dbReference>
<dbReference type="EMBL" id="QXGE01000697">
    <property type="protein sequence ID" value="KAE9305672.1"/>
    <property type="molecule type" value="Genomic_DNA"/>
</dbReference>
<evidence type="ECO:0000313" key="9">
    <source>
        <dbReference type="EMBL" id="KAE9227692.1"/>
    </source>
</evidence>
<dbReference type="Proteomes" id="UP000488956">
    <property type="component" value="Unassembled WGS sequence"/>
</dbReference>
<keyword evidence="1" id="KW-1133">Transmembrane helix</keyword>